<evidence type="ECO:0000256" key="7">
    <source>
        <dbReference type="SAM" id="MobiDB-lite"/>
    </source>
</evidence>
<dbReference type="Pfam" id="PF17189">
    <property type="entry name" value="Glyco_hydro_30C"/>
    <property type="match status" value="1"/>
</dbReference>
<dbReference type="PANTHER" id="PTHR11069">
    <property type="entry name" value="GLUCOSYLCERAMIDASE"/>
    <property type="match status" value="1"/>
</dbReference>
<comment type="catalytic activity">
    <reaction evidence="1">
        <text>a beta-D-glucosyl-(1&lt;-&gt;1')-N-acylsphing-4-enine + H2O = an N-acylsphing-4-enine + D-glucose</text>
        <dbReference type="Rhea" id="RHEA:13269"/>
        <dbReference type="ChEBI" id="CHEBI:4167"/>
        <dbReference type="ChEBI" id="CHEBI:15377"/>
        <dbReference type="ChEBI" id="CHEBI:22801"/>
        <dbReference type="ChEBI" id="CHEBI:52639"/>
        <dbReference type="EC" id="3.2.1.45"/>
    </reaction>
    <physiologicalReaction direction="left-to-right" evidence="1">
        <dbReference type="Rhea" id="RHEA:13270"/>
    </physiologicalReaction>
</comment>
<dbReference type="InterPro" id="IPR017853">
    <property type="entry name" value="GH"/>
</dbReference>
<evidence type="ECO:0000256" key="6">
    <source>
        <dbReference type="RuleBase" id="RU361188"/>
    </source>
</evidence>
<dbReference type="InterPro" id="IPR001139">
    <property type="entry name" value="Glyco_hydro_30"/>
</dbReference>
<dbReference type="Gene3D" id="2.60.40.1180">
    <property type="entry name" value="Golgi alpha-mannosidase II"/>
    <property type="match status" value="1"/>
</dbReference>
<dbReference type="Gene3D" id="3.20.20.80">
    <property type="entry name" value="Glycosidases"/>
    <property type="match status" value="1"/>
</dbReference>
<dbReference type="EC" id="3.2.1.45" evidence="3 6"/>
<dbReference type="SUPFAM" id="SSF51445">
    <property type="entry name" value="(Trans)glycosidases"/>
    <property type="match status" value="1"/>
</dbReference>
<keyword evidence="8" id="KW-0812">Transmembrane</keyword>
<dbReference type="Pfam" id="PF02055">
    <property type="entry name" value="Glyco_hydro_30"/>
    <property type="match status" value="1"/>
</dbReference>
<dbReference type="Proteomes" id="UP001620626">
    <property type="component" value="Unassembled WGS sequence"/>
</dbReference>
<evidence type="ECO:0000256" key="5">
    <source>
        <dbReference type="ARBA" id="ARBA00022801"/>
    </source>
</evidence>
<dbReference type="EMBL" id="JBICBT010001053">
    <property type="protein sequence ID" value="KAL3085846.1"/>
    <property type="molecule type" value="Genomic_DNA"/>
</dbReference>
<dbReference type="GO" id="GO:0004348">
    <property type="term" value="F:glucosylceramidase activity"/>
    <property type="evidence" value="ECO:0007669"/>
    <property type="project" value="UniProtKB-EC"/>
</dbReference>
<keyword evidence="8" id="KW-1133">Transmembrane helix</keyword>
<evidence type="ECO:0000313" key="12">
    <source>
        <dbReference type="Proteomes" id="UP001620626"/>
    </source>
</evidence>
<evidence type="ECO:0000259" key="10">
    <source>
        <dbReference type="Pfam" id="PF17189"/>
    </source>
</evidence>
<organism evidence="11 12">
    <name type="scientific">Heterodera trifolii</name>
    <dbReference type="NCBI Taxonomy" id="157864"/>
    <lineage>
        <taxon>Eukaryota</taxon>
        <taxon>Metazoa</taxon>
        <taxon>Ecdysozoa</taxon>
        <taxon>Nematoda</taxon>
        <taxon>Chromadorea</taxon>
        <taxon>Rhabditida</taxon>
        <taxon>Tylenchina</taxon>
        <taxon>Tylenchomorpha</taxon>
        <taxon>Tylenchoidea</taxon>
        <taxon>Heteroderidae</taxon>
        <taxon>Heteroderinae</taxon>
        <taxon>Heterodera</taxon>
    </lineage>
</organism>
<evidence type="ECO:0000256" key="1">
    <source>
        <dbReference type="ARBA" id="ARBA00001013"/>
    </source>
</evidence>
<dbReference type="AlphaFoldDB" id="A0ABD2J2S2"/>
<feature type="region of interest" description="Disordered" evidence="7">
    <location>
        <begin position="362"/>
        <end position="392"/>
    </location>
</feature>
<keyword evidence="6" id="KW-0326">Glycosidase</keyword>
<keyword evidence="12" id="KW-1185">Reference proteome</keyword>
<dbReference type="InterPro" id="IPR033452">
    <property type="entry name" value="GH30_C"/>
</dbReference>
<feature type="transmembrane region" description="Helical" evidence="8">
    <location>
        <begin position="219"/>
        <end position="240"/>
    </location>
</feature>
<comment type="caution">
    <text evidence="11">The sequence shown here is derived from an EMBL/GenBank/DDBJ whole genome shotgun (WGS) entry which is preliminary data.</text>
</comment>
<evidence type="ECO:0000256" key="8">
    <source>
        <dbReference type="SAM" id="Phobius"/>
    </source>
</evidence>
<feature type="transmembrane region" description="Helical" evidence="8">
    <location>
        <begin position="252"/>
        <end position="274"/>
    </location>
</feature>
<evidence type="ECO:0000256" key="2">
    <source>
        <dbReference type="ARBA" id="ARBA00005382"/>
    </source>
</evidence>
<dbReference type="PANTHER" id="PTHR11069:SF23">
    <property type="entry name" value="LYSOSOMAL ACID GLUCOSYLCERAMIDASE"/>
    <property type="match status" value="1"/>
</dbReference>
<reference evidence="11 12" key="1">
    <citation type="submission" date="2024-10" db="EMBL/GenBank/DDBJ databases">
        <authorList>
            <person name="Kim D."/>
        </authorList>
    </citation>
    <scope>NUCLEOTIDE SEQUENCE [LARGE SCALE GENOMIC DNA]</scope>
    <source>
        <strain evidence="11">BH-2024</strain>
    </source>
</reference>
<dbReference type="GO" id="GO:0006665">
    <property type="term" value="P:sphingolipid metabolic process"/>
    <property type="evidence" value="ECO:0007669"/>
    <property type="project" value="UniProtKB-KW"/>
</dbReference>
<gene>
    <name evidence="11" type="ORF">niasHT_039010</name>
</gene>
<comment type="similarity">
    <text evidence="2 6">Belongs to the glycosyl hydrolase 30 family.</text>
</comment>
<evidence type="ECO:0000313" key="11">
    <source>
        <dbReference type="EMBL" id="KAL3085846.1"/>
    </source>
</evidence>
<keyword evidence="6" id="KW-0443">Lipid metabolism</keyword>
<sequence>MGNFGTENAKHLTAIKEQTKQICATEKTQKFDIQKLTNAITAAFEKEGEKLVEAMTKGEHTVKVTVDGAYGTLAELLPKSMEFRPYWTGINMLCLMNEQMDDGPGKKVIAKFLNATTVTGDGSAIASTVMPSDLMKMMIALWHILFHNVTGMGKIGGPKFLNQSFGQGAKSDRQEIAKRRNFDQIIVHRQQFGRAIPAISGHPLRRRRRRNLNITARQLANLFHALTVVVLALNLLRVVLRNMADQLDQPPIFVMVAVAATIRYFMTGLPPQLFNNNEMMDNPPPPFPNRTPPVGLNNSGASFVQKYDSANGEKMEEKGKGKGTAQKAEERTARPKKHNGQDDGVNEGSMTKIWKIFAPKQQLKKREETVPSHDKVPKNENTSKSVVDDNKVPMQMPMPIDIVPTAPFASKEIEDNVFIVIASSDCAARRFAGAESFVCVCNASYCDWPAVEDEMDDGGEGGGWHGQRKNDQKLGGQKTAVVFVSDPDKFRLHRQFVPILNEAKERKKRKQNGGKWEKGHWLTVRVNASARFQSLLGFGGAFTDSATFNMDSLSGPTRATLLKAYFDRNNGIRYSVGRVPMGATDFSVRQYSYCDTPGDLNLTTFALAKEDLEWKLPIIRSAIDLSGGQLRLFATPWSAPGWMKTNGRMIGAGTLKGALDGPYFRAFANYFKRFFEEYQRNANVTFWGLTLTNEPLHGQRPGMSMNSSVQRDWANKILAPLLQQWPISKNIFGQWNESKNAIAGLGVHWYSPPGYPYDVLSQVHTLFPEKFLLATEACAGAMERAEHAGPSLGNWTRAQQYGHDIIQDLRNWAIGWVDWNICLDTVGGPSWAQNFVDSPVIVNTKADEFYKQPTFYVMAHFSRFIPPGSVRIGADFVGTRSGWHSAHLNGIEFVAFLRPSSRRVLVLLSRLNQSTKVEVIEEKRRRVIKVRIPPKGIVTVLWDK</sequence>
<feature type="compositionally biased region" description="Basic and acidic residues" evidence="7">
    <location>
        <begin position="311"/>
        <end position="320"/>
    </location>
</feature>
<feature type="compositionally biased region" description="Basic and acidic residues" evidence="7">
    <location>
        <begin position="364"/>
        <end position="378"/>
    </location>
</feature>
<proteinExistence type="inferred from homology"/>
<accession>A0ABD2J2S2</accession>
<evidence type="ECO:0000259" key="9">
    <source>
        <dbReference type="Pfam" id="PF02055"/>
    </source>
</evidence>
<name>A0ABD2J2S2_9BILA</name>
<keyword evidence="5 6" id="KW-0378">Hydrolase</keyword>
<feature type="domain" description="Glycosyl hydrolase family 30 beta sandwich" evidence="10">
    <location>
        <begin position="868"/>
        <end position="940"/>
    </location>
</feature>
<protein>
    <recommendedName>
        <fullName evidence="3 6">Glucosylceramidase</fullName>
        <ecNumber evidence="3 6">3.2.1.45</ecNumber>
    </recommendedName>
</protein>
<evidence type="ECO:0000256" key="3">
    <source>
        <dbReference type="ARBA" id="ARBA00012658"/>
    </source>
</evidence>
<dbReference type="InterPro" id="IPR013780">
    <property type="entry name" value="Glyco_hydro_b"/>
</dbReference>
<feature type="domain" description="Glycosyl hydrolase family 30 TIM-barrel" evidence="9">
    <location>
        <begin position="537"/>
        <end position="865"/>
    </location>
</feature>
<dbReference type="InterPro" id="IPR033453">
    <property type="entry name" value="Glyco_hydro_30_TIM-barrel"/>
</dbReference>
<dbReference type="GO" id="GO:0016020">
    <property type="term" value="C:membrane"/>
    <property type="evidence" value="ECO:0007669"/>
    <property type="project" value="GOC"/>
</dbReference>
<keyword evidence="6" id="KW-0746">Sphingolipid metabolism</keyword>
<keyword evidence="8" id="KW-0472">Membrane</keyword>
<evidence type="ECO:0000256" key="4">
    <source>
        <dbReference type="ARBA" id="ARBA00022729"/>
    </source>
</evidence>
<keyword evidence="4" id="KW-0732">Signal</keyword>
<feature type="region of interest" description="Disordered" evidence="7">
    <location>
        <begin position="309"/>
        <end position="349"/>
    </location>
</feature>